<evidence type="ECO:0000256" key="2">
    <source>
        <dbReference type="ARBA" id="ARBA00005240"/>
    </source>
</evidence>
<dbReference type="NCBIfam" id="TIGR00578">
    <property type="entry name" value="ku70"/>
    <property type="match status" value="1"/>
</dbReference>
<dbReference type="EC" id="3.6.4.12" evidence="3"/>
<dbReference type="GO" id="GO:0043564">
    <property type="term" value="C:Ku70:Ku80 complex"/>
    <property type="evidence" value="ECO:0007669"/>
    <property type="project" value="InterPro"/>
</dbReference>
<accession>A0A4Y2FCU2</accession>
<comment type="caution">
    <text evidence="15">The sequence shown here is derived from an EMBL/GenBank/DDBJ whole genome shotgun (WGS) entry which is preliminary data.</text>
</comment>
<dbReference type="PANTHER" id="PTHR12604">
    <property type="entry name" value="KU AUTOANTIGEN DNA HELICASE"/>
    <property type="match status" value="1"/>
</dbReference>
<evidence type="ECO:0000313" key="15">
    <source>
        <dbReference type="EMBL" id="GBM39343.1"/>
    </source>
</evidence>
<dbReference type="GO" id="GO:0003690">
    <property type="term" value="F:double-stranded DNA binding"/>
    <property type="evidence" value="ECO:0007669"/>
    <property type="project" value="TreeGrafter"/>
</dbReference>
<dbReference type="Gene3D" id="4.10.970.10">
    <property type="entry name" value="Ku70, bridge and pillars"/>
    <property type="match status" value="1"/>
</dbReference>
<name>A0A4Y2FCU2_ARAVE</name>
<dbReference type="Pfam" id="PF02735">
    <property type="entry name" value="Ku"/>
    <property type="match status" value="1"/>
</dbReference>
<dbReference type="InterPro" id="IPR016194">
    <property type="entry name" value="SPOC-like_C_dom_sf"/>
</dbReference>
<evidence type="ECO:0000256" key="9">
    <source>
        <dbReference type="ARBA" id="ARBA00023125"/>
    </source>
</evidence>
<evidence type="ECO:0000256" key="4">
    <source>
        <dbReference type="ARBA" id="ARBA00022741"/>
    </source>
</evidence>
<dbReference type="SMART" id="SM00559">
    <property type="entry name" value="Ku78"/>
    <property type="match status" value="1"/>
</dbReference>
<dbReference type="Gene3D" id="3.40.50.410">
    <property type="entry name" value="von Willebrand factor, type A domain"/>
    <property type="match status" value="1"/>
</dbReference>
<comment type="catalytic activity">
    <reaction evidence="13">
        <text>ATP + H2O = ADP + phosphate + H(+)</text>
        <dbReference type="Rhea" id="RHEA:13065"/>
        <dbReference type="ChEBI" id="CHEBI:15377"/>
        <dbReference type="ChEBI" id="CHEBI:15378"/>
        <dbReference type="ChEBI" id="CHEBI:30616"/>
        <dbReference type="ChEBI" id="CHEBI:43474"/>
        <dbReference type="ChEBI" id="CHEBI:456216"/>
        <dbReference type="EC" id="3.6.4.12"/>
    </reaction>
</comment>
<evidence type="ECO:0000256" key="13">
    <source>
        <dbReference type="ARBA" id="ARBA00047995"/>
    </source>
</evidence>
<comment type="similarity">
    <text evidence="2">Belongs to the ku70 family.</text>
</comment>
<evidence type="ECO:0000256" key="10">
    <source>
        <dbReference type="ARBA" id="ARBA00023172"/>
    </source>
</evidence>
<dbReference type="Proteomes" id="UP000499080">
    <property type="component" value="Unassembled WGS sequence"/>
</dbReference>
<dbReference type="FunFam" id="3.40.50.410:FF:000080">
    <property type="entry name" value="X-ray repair-complementing defective repair in Chinese hamster cells 6"/>
    <property type="match status" value="1"/>
</dbReference>
<dbReference type="GO" id="GO:0003678">
    <property type="term" value="F:DNA helicase activity"/>
    <property type="evidence" value="ECO:0007669"/>
    <property type="project" value="UniProtKB-EC"/>
</dbReference>
<dbReference type="GO" id="GO:0016787">
    <property type="term" value="F:hydrolase activity"/>
    <property type="evidence" value="ECO:0007669"/>
    <property type="project" value="UniProtKB-KW"/>
</dbReference>
<evidence type="ECO:0000256" key="3">
    <source>
        <dbReference type="ARBA" id="ARBA00012551"/>
    </source>
</evidence>
<evidence type="ECO:0000256" key="1">
    <source>
        <dbReference type="ARBA" id="ARBA00004123"/>
    </source>
</evidence>
<proteinExistence type="inferred from homology"/>
<keyword evidence="9" id="KW-0238">DNA-binding</keyword>
<dbReference type="SUPFAM" id="SSF53300">
    <property type="entry name" value="vWA-like"/>
    <property type="match status" value="1"/>
</dbReference>
<dbReference type="InterPro" id="IPR005161">
    <property type="entry name" value="Ku_N"/>
</dbReference>
<evidence type="ECO:0000256" key="11">
    <source>
        <dbReference type="ARBA" id="ARBA00023204"/>
    </source>
</evidence>
<dbReference type="EMBL" id="BGPR01000893">
    <property type="protein sequence ID" value="GBM39343.1"/>
    <property type="molecule type" value="Genomic_DNA"/>
</dbReference>
<keyword evidence="6" id="KW-0378">Hydrolase</keyword>
<evidence type="ECO:0000259" key="14">
    <source>
        <dbReference type="SMART" id="SM00559"/>
    </source>
</evidence>
<keyword evidence="12" id="KW-0539">Nucleus</keyword>
<dbReference type="PANTHER" id="PTHR12604:SF2">
    <property type="entry name" value="X-RAY REPAIR CROSS-COMPLEMENTING PROTEIN 6"/>
    <property type="match status" value="1"/>
</dbReference>
<keyword evidence="10" id="KW-0233">DNA recombination</keyword>
<dbReference type="GO" id="GO:0006303">
    <property type="term" value="P:double-strand break repair via nonhomologous end joining"/>
    <property type="evidence" value="ECO:0007669"/>
    <property type="project" value="InterPro"/>
</dbReference>
<dbReference type="InterPro" id="IPR006164">
    <property type="entry name" value="DNA_bd_Ku70/Ku80"/>
</dbReference>
<keyword evidence="16" id="KW-1185">Reference proteome</keyword>
<dbReference type="InterPro" id="IPR006165">
    <property type="entry name" value="Ku70"/>
</dbReference>
<keyword evidence="4" id="KW-0547">Nucleotide-binding</keyword>
<dbReference type="Gene3D" id="2.40.290.10">
    <property type="match status" value="1"/>
</dbReference>
<evidence type="ECO:0000256" key="6">
    <source>
        <dbReference type="ARBA" id="ARBA00022801"/>
    </source>
</evidence>
<dbReference type="GO" id="GO:0003684">
    <property type="term" value="F:damaged DNA binding"/>
    <property type="evidence" value="ECO:0007669"/>
    <property type="project" value="InterPro"/>
</dbReference>
<keyword evidence="11" id="KW-0234">DNA repair</keyword>
<dbReference type="InterPro" id="IPR036465">
    <property type="entry name" value="vWFA_dom_sf"/>
</dbReference>
<dbReference type="CDD" id="cd01458">
    <property type="entry name" value="vWA_ku"/>
    <property type="match status" value="1"/>
</dbReference>
<dbReference type="AlphaFoldDB" id="A0A4Y2FCU2"/>
<evidence type="ECO:0000256" key="5">
    <source>
        <dbReference type="ARBA" id="ARBA00022763"/>
    </source>
</evidence>
<dbReference type="OrthoDB" id="3249161at2759"/>
<dbReference type="InterPro" id="IPR027388">
    <property type="entry name" value="Ku70_bridge/pillars_dom_sf"/>
</dbReference>
<evidence type="ECO:0000256" key="12">
    <source>
        <dbReference type="ARBA" id="ARBA00023242"/>
    </source>
</evidence>
<protein>
    <recommendedName>
        <fullName evidence="3">DNA helicase</fullName>
        <ecNumber evidence="3">3.6.4.12</ecNumber>
    </recommendedName>
</protein>
<dbReference type="Pfam" id="PF03731">
    <property type="entry name" value="Ku_N"/>
    <property type="match status" value="1"/>
</dbReference>
<dbReference type="SUPFAM" id="SSF100939">
    <property type="entry name" value="SPOC domain-like"/>
    <property type="match status" value="1"/>
</dbReference>
<reference evidence="15 16" key="1">
    <citation type="journal article" date="2019" name="Sci. Rep.">
        <title>Orb-weaving spider Araneus ventricosus genome elucidates the spidroin gene catalogue.</title>
        <authorList>
            <person name="Kono N."/>
            <person name="Nakamura H."/>
            <person name="Ohtoshi R."/>
            <person name="Moran D.A.P."/>
            <person name="Shinohara A."/>
            <person name="Yoshida Y."/>
            <person name="Fujiwara M."/>
            <person name="Mori M."/>
            <person name="Tomita M."/>
            <person name="Arakawa K."/>
        </authorList>
    </citation>
    <scope>NUCLEOTIDE SEQUENCE [LARGE SCALE GENOMIC DNA]</scope>
</reference>
<keyword evidence="5" id="KW-0227">DNA damage</keyword>
<feature type="domain" description="Ku" evidence="14">
    <location>
        <begin position="309"/>
        <end position="444"/>
    </location>
</feature>
<keyword evidence="7" id="KW-0347">Helicase</keyword>
<dbReference type="GO" id="GO:0000723">
    <property type="term" value="P:telomere maintenance"/>
    <property type="evidence" value="ECO:0007669"/>
    <property type="project" value="InterPro"/>
</dbReference>
<comment type="subcellular location">
    <subcellularLocation>
        <location evidence="1">Nucleus</location>
    </subcellularLocation>
</comment>
<organism evidence="15 16">
    <name type="scientific">Araneus ventricosus</name>
    <name type="common">Orbweaver spider</name>
    <name type="synonym">Epeira ventricosa</name>
    <dbReference type="NCBI Taxonomy" id="182803"/>
    <lineage>
        <taxon>Eukaryota</taxon>
        <taxon>Metazoa</taxon>
        <taxon>Ecdysozoa</taxon>
        <taxon>Arthropoda</taxon>
        <taxon>Chelicerata</taxon>
        <taxon>Arachnida</taxon>
        <taxon>Araneae</taxon>
        <taxon>Araneomorphae</taxon>
        <taxon>Entelegynae</taxon>
        <taxon>Araneoidea</taxon>
        <taxon>Araneidae</taxon>
        <taxon>Araneus</taxon>
    </lineage>
</organism>
<dbReference type="GO" id="GO:0005524">
    <property type="term" value="F:ATP binding"/>
    <property type="evidence" value="ECO:0007669"/>
    <property type="project" value="UniProtKB-KW"/>
</dbReference>
<evidence type="ECO:0000256" key="8">
    <source>
        <dbReference type="ARBA" id="ARBA00022840"/>
    </source>
</evidence>
<evidence type="ECO:0000256" key="7">
    <source>
        <dbReference type="ARBA" id="ARBA00022806"/>
    </source>
</evidence>
<dbReference type="GO" id="GO:0042162">
    <property type="term" value="F:telomeric DNA binding"/>
    <property type="evidence" value="ECO:0007669"/>
    <property type="project" value="InterPro"/>
</dbReference>
<keyword evidence="8" id="KW-0067">ATP-binding</keyword>
<sequence>MNPTWEDPIPDEDDDENVYDKGFVRGRDAVIFLIDASREMFQPLPAHPEEEMIHPTCPFQLSLKCARTTLTNKIISSNKDLTGVVLFGTDKTKNTRNDTDFKHIYVFHDLCEPGAERVLETEELMSLDANSFPESYGHSTDFSLADALWVCSIMFSNCKYTLAHRRILLFTAIDNPHDGSPQLQLQARTKAKDLHESNIDIDLMHIQLPTREFDPSKFYKHIALTADDEFYSMPNASDRLDDLLTRVRCKEHRKRPLGSLNFTVGEGVMVAFKMYKLVVPTSKPTPVKLAKENNAELTTVTNTFLGDTGEILLPSDLKKYQEYGGKKIYVTDDEAKQIRHFDNAGLLLMGFKPKSGLKTHYHLKPSLFLYPDEKAIEGSTRLCFAFLIQCQRRDYVPICRLISRNNDPPKFVALLPQETSTYLCYCPIPALHFIFLPILANELICLKPCLTAINENMKTFGGLTHGLGVNDSVLARWTQGMTTLQHISYGIEKFCGIDLTSSDQHLKINDSRDQGDNDDCRKMVEWFKHYNPFPENSNWISLSTGIGDSRINCDMAKEEGIFGIKRVEGSF</sequence>
<dbReference type="GO" id="GO:0006310">
    <property type="term" value="P:DNA recombination"/>
    <property type="evidence" value="ECO:0007669"/>
    <property type="project" value="UniProtKB-KW"/>
</dbReference>
<evidence type="ECO:0000313" key="16">
    <source>
        <dbReference type="Proteomes" id="UP000499080"/>
    </source>
</evidence>
<gene>
    <name evidence="15" type="primary">XRCC6_1</name>
    <name evidence="15" type="ORF">AVEN_257453_1</name>
</gene>